<evidence type="ECO:0000256" key="15">
    <source>
        <dbReference type="ARBA" id="ARBA00023098"/>
    </source>
</evidence>
<keyword evidence="8" id="KW-1134">Transmembrane beta strand</keyword>
<protein>
    <recommendedName>
        <fullName evidence="18">Phosphatidylcholine 1-acylhydrolase</fullName>
        <ecNumber evidence="6">3.1.1.32</ecNumber>
        <ecNumber evidence="7">3.1.1.4</ecNumber>
    </recommendedName>
</protein>
<comment type="caution">
    <text evidence="22">The sequence shown here is derived from an EMBL/GenBank/DDBJ whole genome shotgun (WGS) entry which is preliminary data.</text>
</comment>
<dbReference type="Proteomes" id="UP000477311">
    <property type="component" value="Unassembled WGS sequence"/>
</dbReference>
<evidence type="ECO:0000256" key="10">
    <source>
        <dbReference type="ARBA" id="ARBA00022723"/>
    </source>
</evidence>
<keyword evidence="11 21" id="KW-0732">Signal</keyword>
<dbReference type="GO" id="GO:0016042">
    <property type="term" value="P:lipid catabolic process"/>
    <property type="evidence" value="ECO:0007669"/>
    <property type="project" value="UniProtKB-KW"/>
</dbReference>
<keyword evidence="17" id="KW-0998">Cell outer membrane</keyword>
<comment type="catalytic activity">
    <reaction evidence="2">
        <text>a 1,2-diacyl-sn-glycero-3-phosphocholine + H2O = a 1-acyl-sn-glycero-3-phosphocholine + a fatty acid + H(+)</text>
        <dbReference type="Rhea" id="RHEA:15801"/>
        <dbReference type="ChEBI" id="CHEBI:15377"/>
        <dbReference type="ChEBI" id="CHEBI:15378"/>
        <dbReference type="ChEBI" id="CHEBI:28868"/>
        <dbReference type="ChEBI" id="CHEBI:57643"/>
        <dbReference type="ChEBI" id="CHEBI:58168"/>
        <dbReference type="EC" id="3.1.1.4"/>
    </reaction>
</comment>
<keyword evidence="13 20" id="KW-0106">Calcium</keyword>
<feature type="binding site" description="in dimeric form" evidence="20">
    <location>
        <position position="237"/>
    </location>
    <ligand>
        <name>Ca(2+)</name>
        <dbReference type="ChEBI" id="CHEBI:29108"/>
        <label>1</label>
    </ligand>
</feature>
<dbReference type="EC" id="3.1.1.4" evidence="7"/>
<dbReference type="PANTHER" id="PTHR40457">
    <property type="entry name" value="PHOSPHOLIPASE A1"/>
    <property type="match status" value="1"/>
</dbReference>
<feature type="active site" description="Nucleophile" evidence="19">
    <location>
        <position position="278"/>
    </location>
</feature>
<keyword evidence="9" id="KW-0812">Transmembrane</keyword>
<dbReference type="EMBL" id="JAAKYA010000004">
    <property type="protein sequence ID" value="NGO37879.1"/>
    <property type="molecule type" value="Genomic_DNA"/>
</dbReference>
<keyword evidence="10 20" id="KW-0479">Metal-binding</keyword>
<evidence type="ECO:0000256" key="21">
    <source>
        <dbReference type="SAM" id="SignalP"/>
    </source>
</evidence>
<dbReference type="Pfam" id="PF02253">
    <property type="entry name" value="PLA1"/>
    <property type="match status" value="1"/>
</dbReference>
<feature type="chain" id="PRO_5027004077" description="Phosphatidylcholine 1-acylhydrolase" evidence="21">
    <location>
        <begin position="28"/>
        <end position="413"/>
    </location>
</feature>
<feature type="binding site" description="in dimeric form" evidence="20">
    <location>
        <position position="286"/>
    </location>
    <ligand>
        <name>Ca(2+)</name>
        <dbReference type="ChEBI" id="CHEBI:29108"/>
        <label>1</label>
    </ligand>
</feature>
<dbReference type="GO" id="GO:0008970">
    <property type="term" value="F:phospholipase A1 activity"/>
    <property type="evidence" value="ECO:0007669"/>
    <property type="project" value="UniProtKB-EC"/>
</dbReference>
<evidence type="ECO:0000256" key="16">
    <source>
        <dbReference type="ARBA" id="ARBA00023136"/>
    </source>
</evidence>
<evidence type="ECO:0000256" key="18">
    <source>
        <dbReference type="ARBA" id="ARBA00032375"/>
    </source>
</evidence>
<evidence type="ECO:0000256" key="1">
    <source>
        <dbReference type="ARBA" id="ARBA00000111"/>
    </source>
</evidence>
<dbReference type="InterPro" id="IPR036541">
    <property type="entry name" value="PLipase_A1_sf"/>
</dbReference>
<keyword evidence="16" id="KW-0472">Membrane</keyword>
<organism evidence="22 23">
    <name type="scientific">Limisphaera ngatamarikiensis</name>
    <dbReference type="NCBI Taxonomy" id="1324935"/>
    <lineage>
        <taxon>Bacteria</taxon>
        <taxon>Pseudomonadati</taxon>
        <taxon>Verrucomicrobiota</taxon>
        <taxon>Verrucomicrobiia</taxon>
        <taxon>Limisphaerales</taxon>
        <taxon>Limisphaeraceae</taxon>
        <taxon>Limisphaera</taxon>
    </lineage>
</organism>
<evidence type="ECO:0000256" key="11">
    <source>
        <dbReference type="ARBA" id="ARBA00022729"/>
    </source>
</evidence>
<reference evidence="22 23" key="1">
    <citation type="submission" date="2020-02" db="EMBL/GenBank/DDBJ databases">
        <title>Draft genome sequence of Limisphaera ngatamarikiensis NGM72.4T, a thermophilic Verrucomicrobia grouped in subdivision 3.</title>
        <authorList>
            <person name="Carere C.R."/>
            <person name="Steen J."/>
            <person name="Hugenholtz P."/>
            <person name="Stott M.B."/>
        </authorList>
    </citation>
    <scope>NUCLEOTIDE SEQUENCE [LARGE SCALE GENOMIC DNA]</scope>
    <source>
        <strain evidence="22 23">NGM72.4</strain>
    </source>
</reference>
<evidence type="ECO:0000256" key="9">
    <source>
        <dbReference type="ARBA" id="ARBA00022692"/>
    </source>
</evidence>
<comment type="subcellular location">
    <subcellularLocation>
        <location evidence="3">Cell outer membrane</location>
        <topology evidence="3">Multi-pass membrane protein</topology>
    </subcellularLocation>
</comment>
<comment type="cofactor">
    <cofactor evidence="20">
        <name>Ca(2+)</name>
        <dbReference type="ChEBI" id="CHEBI:29108"/>
    </cofactor>
    <text evidence="20">Binds 1 Ca(2+) ion per monomer.</text>
</comment>
<comment type="subunit">
    <text evidence="5">Homodimer; dimerization is reversible, and the dimeric form is the active one.</text>
</comment>
<evidence type="ECO:0000256" key="12">
    <source>
        <dbReference type="ARBA" id="ARBA00022801"/>
    </source>
</evidence>
<dbReference type="PANTHER" id="PTHR40457:SF1">
    <property type="entry name" value="PHOSPHOLIPASE A1"/>
    <property type="match status" value="1"/>
</dbReference>
<dbReference type="Gene3D" id="2.40.230.10">
    <property type="entry name" value="Phospholipase A1"/>
    <property type="match status" value="1"/>
</dbReference>
<keyword evidence="23" id="KW-1185">Reference proteome</keyword>
<evidence type="ECO:0000313" key="22">
    <source>
        <dbReference type="EMBL" id="NGO37879.1"/>
    </source>
</evidence>
<dbReference type="GO" id="GO:0009279">
    <property type="term" value="C:cell outer membrane"/>
    <property type="evidence" value="ECO:0007669"/>
    <property type="project" value="UniProtKB-SubCell"/>
</dbReference>
<comment type="similarity">
    <text evidence="4">Belongs to the phospholipase A1 family.</text>
</comment>
<evidence type="ECO:0000256" key="13">
    <source>
        <dbReference type="ARBA" id="ARBA00022837"/>
    </source>
</evidence>
<feature type="signal peptide" evidence="21">
    <location>
        <begin position="1"/>
        <end position="27"/>
    </location>
</feature>
<dbReference type="SUPFAM" id="SSF56931">
    <property type="entry name" value="Outer membrane phospholipase A (OMPLA)"/>
    <property type="match status" value="1"/>
</dbReference>
<feature type="active site" description="Proton acceptor" evidence="19">
    <location>
        <position position="276"/>
    </location>
</feature>
<dbReference type="RefSeq" id="WP_165105088.1">
    <property type="nucleotide sequence ID" value="NZ_JAAKYA010000004.1"/>
</dbReference>
<keyword evidence="15" id="KW-0443">Lipid metabolism</keyword>
<evidence type="ECO:0000256" key="3">
    <source>
        <dbReference type="ARBA" id="ARBA00004571"/>
    </source>
</evidence>
<dbReference type="GO" id="GO:0046872">
    <property type="term" value="F:metal ion binding"/>
    <property type="evidence" value="ECO:0007669"/>
    <property type="project" value="UniProtKB-KW"/>
</dbReference>
<comment type="catalytic activity">
    <reaction evidence="1">
        <text>a 1,2-diacyl-sn-glycero-3-phosphocholine + H2O = a 2-acyl-sn-glycero-3-phosphocholine + a fatty acid + H(+)</text>
        <dbReference type="Rhea" id="RHEA:18689"/>
        <dbReference type="ChEBI" id="CHEBI:15377"/>
        <dbReference type="ChEBI" id="CHEBI:15378"/>
        <dbReference type="ChEBI" id="CHEBI:28868"/>
        <dbReference type="ChEBI" id="CHEBI:57643"/>
        <dbReference type="ChEBI" id="CHEBI:57875"/>
        <dbReference type="EC" id="3.1.1.32"/>
    </reaction>
</comment>
<evidence type="ECO:0000256" key="20">
    <source>
        <dbReference type="PIRSR" id="PIRSR603187-2"/>
    </source>
</evidence>
<evidence type="ECO:0000256" key="8">
    <source>
        <dbReference type="ARBA" id="ARBA00022452"/>
    </source>
</evidence>
<gene>
    <name evidence="22" type="ORF">G4L39_00470</name>
</gene>
<evidence type="ECO:0000256" key="6">
    <source>
        <dbReference type="ARBA" id="ARBA00013179"/>
    </source>
</evidence>
<evidence type="ECO:0000256" key="14">
    <source>
        <dbReference type="ARBA" id="ARBA00022963"/>
    </source>
</evidence>
<sequence>MRKRTRLVLAFLLSAVLPFKLPAGATAVPHGLQWSISQWPEVVSQGESFHFGLVVFNPTDSALPCTFPAVLTGTLRAGDQQWSVTAEPADESPRSTITIAPGTFHSRQYRVHVPLGVRGEALCRWEQGHLPTLVLRIEKPARAPDTSPSGWPRWLREGDPESVGTSLEPGRFFKEHFFAYEPFYFIAGTESPNAKFQISFKYRVLNEEGPLAARMPWLRGLHLAYTQTSLWDWNSESKPFFDSSYKPELLWSWENLMPNRPSSEWVRFDLQGGFQHESNGKSGTDSRSLNIAYLRPTIVFGPPDALQLKLQPRVWTYVGGLEENPHLPDYRGYADLRVVLGWPRGLQLSAWGRLGDDANRGSLQLDLTYPMMRLLSGSFSLYLHAQYFIGYGESLLDYQGRSEMFRVGVSLYR</sequence>
<evidence type="ECO:0000256" key="5">
    <source>
        <dbReference type="ARBA" id="ARBA00011702"/>
    </source>
</evidence>
<dbReference type="GO" id="GO:0004623">
    <property type="term" value="F:phospholipase A2 activity"/>
    <property type="evidence" value="ECO:0007669"/>
    <property type="project" value="UniProtKB-EC"/>
</dbReference>
<dbReference type="InterPro" id="IPR003187">
    <property type="entry name" value="PLipase_A1"/>
</dbReference>
<dbReference type="AlphaFoldDB" id="A0A6M1RJY1"/>
<evidence type="ECO:0000256" key="7">
    <source>
        <dbReference type="ARBA" id="ARBA00013278"/>
    </source>
</evidence>
<evidence type="ECO:0000256" key="4">
    <source>
        <dbReference type="ARBA" id="ARBA00010525"/>
    </source>
</evidence>
<evidence type="ECO:0000313" key="23">
    <source>
        <dbReference type="Proteomes" id="UP000477311"/>
    </source>
</evidence>
<keyword evidence="14" id="KW-0442">Lipid degradation</keyword>
<accession>A0A6M1RJY1</accession>
<evidence type="ECO:0000256" key="2">
    <source>
        <dbReference type="ARBA" id="ARBA00001604"/>
    </source>
</evidence>
<evidence type="ECO:0000256" key="17">
    <source>
        <dbReference type="ARBA" id="ARBA00023237"/>
    </source>
</evidence>
<proteinExistence type="inferred from homology"/>
<keyword evidence="12" id="KW-0378">Hydrolase</keyword>
<evidence type="ECO:0000256" key="19">
    <source>
        <dbReference type="PIRSR" id="PIRSR603187-1"/>
    </source>
</evidence>
<name>A0A6M1RJY1_9BACT</name>
<dbReference type="EC" id="3.1.1.32" evidence="6"/>